<protein>
    <recommendedName>
        <fullName evidence="6">Major facilitator superfamily (MFS) profile domain-containing protein</fullName>
    </recommendedName>
</protein>
<feature type="transmembrane region" description="Helical" evidence="5">
    <location>
        <begin position="42"/>
        <end position="62"/>
    </location>
</feature>
<proteinExistence type="predicted"/>
<feature type="domain" description="Major facilitator superfamily (MFS) profile" evidence="6">
    <location>
        <begin position="1"/>
        <end position="309"/>
    </location>
</feature>
<dbReference type="Pfam" id="PF07690">
    <property type="entry name" value="MFS_1"/>
    <property type="match status" value="1"/>
</dbReference>
<evidence type="ECO:0000256" key="5">
    <source>
        <dbReference type="SAM" id="Phobius"/>
    </source>
</evidence>
<evidence type="ECO:0000256" key="1">
    <source>
        <dbReference type="ARBA" id="ARBA00004141"/>
    </source>
</evidence>
<reference evidence="8" key="1">
    <citation type="journal article" date="2017" name="Nat. Microbiol.">
        <title>Global analysis of biosynthetic gene clusters reveals vast potential of secondary metabolite production in Penicillium species.</title>
        <authorList>
            <person name="Nielsen J.C."/>
            <person name="Grijseels S."/>
            <person name="Prigent S."/>
            <person name="Ji B."/>
            <person name="Dainat J."/>
            <person name="Nielsen K.F."/>
            <person name="Frisvad J.C."/>
            <person name="Workman M."/>
            <person name="Nielsen J."/>
        </authorList>
    </citation>
    <scope>NUCLEOTIDE SEQUENCE [LARGE SCALE GENOMIC DNA]</scope>
    <source>
        <strain evidence="8">IBT 13039</strain>
    </source>
</reference>
<dbReference type="PANTHER" id="PTHR23501:SF33">
    <property type="entry name" value="MAJOR FACILITATOR SUPERFAMILY (MFS) PROFILE DOMAIN-CONTAINING PROTEIN"/>
    <property type="match status" value="1"/>
</dbReference>
<evidence type="ECO:0000313" key="7">
    <source>
        <dbReference type="EMBL" id="OQE96414.1"/>
    </source>
</evidence>
<keyword evidence="2 5" id="KW-0812">Transmembrane</keyword>
<feature type="transmembrane region" description="Helical" evidence="5">
    <location>
        <begin position="246"/>
        <end position="270"/>
    </location>
</feature>
<dbReference type="PANTHER" id="PTHR23501">
    <property type="entry name" value="MAJOR FACILITATOR SUPERFAMILY"/>
    <property type="match status" value="1"/>
</dbReference>
<accession>A0A1V6ZAA8</accession>
<dbReference type="SUPFAM" id="SSF103473">
    <property type="entry name" value="MFS general substrate transporter"/>
    <property type="match status" value="1"/>
</dbReference>
<evidence type="ECO:0000256" key="3">
    <source>
        <dbReference type="ARBA" id="ARBA00022989"/>
    </source>
</evidence>
<evidence type="ECO:0000259" key="6">
    <source>
        <dbReference type="PROSITE" id="PS50850"/>
    </source>
</evidence>
<dbReference type="InterPro" id="IPR020846">
    <property type="entry name" value="MFS_dom"/>
</dbReference>
<feature type="transmembrane region" description="Helical" evidence="5">
    <location>
        <begin position="154"/>
        <end position="172"/>
    </location>
</feature>
<name>A0A1V6ZAA8_PENNA</name>
<sequence>MAPLEQIAILRSYIAMVSTMGHASGAPIGGLLTTLVGWRCAFLVQVPFVLTCLFMAAWKLPSRGRNERNFPGSGNKTSEAEQASLDCLGIGLLGIAISAFILLCRSVDEQFLGPSMTWVLVAVLIVSSILFLMQEILMAQDPLIPFKVMAKDGIGLACIMQTLLMFSLFAVLSNVAEFFVRTEYTSSDIVGLYQLPTSLGAAVGSVSCGYLIQRTGRYKTLAITSLVLSLVGFILIAWRWPLGPSHFGLVYLLCASTGAGGLLSTGFVGITAHSNSGLFSASQRQQPFVDTSFGMNYYNDLVRILRHFR</sequence>
<dbReference type="PROSITE" id="PS50850">
    <property type="entry name" value="MFS"/>
    <property type="match status" value="1"/>
</dbReference>
<feature type="transmembrane region" description="Helical" evidence="5">
    <location>
        <begin position="221"/>
        <end position="240"/>
    </location>
</feature>
<dbReference type="Gene3D" id="1.20.1720.10">
    <property type="entry name" value="Multidrug resistance protein D"/>
    <property type="match status" value="1"/>
</dbReference>
<organism evidence="7 8">
    <name type="scientific">Penicillium nalgiovense</name>
    <dbReference type="NCBI Taxonomy" id="60175"/>
    <lineage>
        <taxon>Eukaryota</taxon>
        <taxon>Fungi</taxon>
        <taxon>Dikarya</taxon>
        <taxon>Ascomycota</taxon>
        <taxon>Pezizomycotina</taxon>
        <taxon>Eurotiomycetes</taxon>
        <taxon>Eurotiomycetidae</taxon>
        <taxon>Eurotiales</taxon>
        <taxon>Aspergillaceae</taxon>
        <taxon>Penicillium</taxon>
    </lineage>
</organism>
<comment type="caution">
    <text evidence="7">The sequence shown here is derived from an EMBL/GenBank/DDBJ whole genome shotgun (WGS) entry which is preliminary data.</text>
</comment>
<feature type="transmembrane region" description="Helical" evidence="5">
    <location>
        <begin position="115"/>
        <end position="133"/>
    </location>
</feature>
<evidence type="ECO:0000256" key="4">
    <source>
        <dbReference type="ARBA" id="ARBA00023136"/>
    </source>
</evidence>
<feature type="transmembrane region" description="Helical" evidence="5">
    <location>
        <begin position="12"/>
        <end position="36"/>
    </location>
</feature>
<keyword evidence="3 5" id="KW-1133">Transmembrane helix</keyword>
<dbReference type="Gene3D" id="1.20.1250.20">
    <property type="entry name" value="MFS general substrate transporter like domains"/>
    <property type="match status" value="1"/>
</dbReference>
<feature type="transmembrane region" description="Helical" evidence="5">
    <location>
        <begin position="83"/>
        <end position="103"/>
    </location>
</feature>
<evidence type="ECO:0000256" key="2">
    <source>
        <dbReference type="ARBA" id="ARBA00022692"/>
    </source>
</evidence>
<dbReference type="InterPro" id="IPR036259">
    <property type="entry name" value="MFS_trans_sf"/>
</dbReference>
<dbReference type="GO" id="GO:0000329">
    <property type="term" value="C:fungal-type vacuole membrane"/>
    <property type="evidence" value="ECO:0007669"/>
    <property type="project" value="TreeGrafter"/>
</dbReference>
<feature type="transmembrane region" description="Helical" evidence="5">
    <location>
        <begin position="192"/>
        <end position="212"/>
    </location>
</feature>
<dbReference type="AlphaFoldDB" id="A0A1V6ZAA8"/>
<keyword evidence="8" id="KW-1185">Reference proteome</keyword>
<gene>
    <name evidence="7" type="ORF">PENNAL_c0001G05957</name>
</gene>
<dbReference type="Proteomes" id="UP000191691">
    <property type="component" value="Unassembled WGS sequence"/>
</dbReference>
<keyword evidence="4 5" id="KW-0472">Membrane</keyword>
<dbReference type="EMBL" id="MOOB01000001">
    <property type="protein sequence ID" value="OQE96414.1"/>
    <property type="molecule type" value="Genomic_DNA"/>
</dbReference>
<evidence type="ECO:0000313" key="8">
    <source>
        <dbReference type="Proteomes" id="UP000191691"/>
    </source>
</evidence>
<dbReference type="GO" id="GO:0015174">
    <property type="term" value="F:basic amino acid transmembrane transporter activity"/>
    <property type="evidence" value="ECO:0007669"/>
    <property type="project" value="TreeGrafter"/>
</dbReference>
<comment type="subcellular location">
    <subcellularLocation>
        <location evidence="1">Membrane</location>
        <topology evidence="1">Multi-pass membrane protein</topology>
    </subcellularLocation>
</comment>
<dbReference type="InterPro" id="IPR011701">
    <property type="entry name" value="MFS"/>
</dbReference>